<gene>
    <name evidence="1" type="ORF">FWK35_00037314</name>
</gene>
<dbReference type="PANTHER" id="PTHR45913">
    <property type="entry name" value="EPM2A-INTERACTING PROTEIN 1"/>
    <property type="match status" value="1"/>
</dbReference>
<dbReference type="OrthoDB" id="8194986at2759"/>
<protein>
    <submittedName>
        <fullName evidence="1">General transcription factor II-I repeat domain-containing protein 2A-like</fullName>
    </submittedName>
</protein>
<comment type="caution">
    <text evidence="1">The sequence shown here is derived from an EMBL/GenBank/DDBJ whole genome shotgun (WGS) entry which is preliminary data.</text>
</comment>
<organism evidence="1 2">
    <name type="scientific">Aphis craccivora</name>
    <name type="common">Cowpea aphid</name>
    <dbReference type="NCBI Taxonomy" id="307492"/>
    <lineage>
        <taxon>Eukaryota</taxon>
        <taxon>Metazoa</taxon>
        <taxon>Ecdysozoa</taxon>
        <taxon>Arthropoda</taxon>
        <taxon>Hexapoda</taxon>
        <taxon>Insecta</taxon>
        <taxon>Pterygota</taxon>
        <taxon>Neoptera</taxon>
        <taxon>Paraneoptera</taxon>
        <taxon>Hemiptera</taxon>
        <taxon>Sternorrhyncha</taxon>
        <taxon>Aphidomorpha</taxon>
        <taxon>Aphidoidea</taxon>
        <taxon>Aphididae</taxon>
        <taxon>Aphidini</taxon>
        <taxon>Aphis</taxon>
        <taxon>Aphis</taxon>
    </lineage>
</organism>
<dbReference type="AlphaFoldDB" id="A0A6G0VJ12"/>
<dbReference type="Proteomes" id="UP000478052">
    <property type="component" value="Unassembled WGS sequence"/>
</dbReference>
<name>A0A6G0VJ12_APHCR</name>
<keyword evidence="2" id="KW-1185">Reference proteome</keyword>
<sequence length="59" mass="6775">MFGSTYVCEQLFSLMKLNKSKSRNQISNLKVQSVLHLASRSSCANIDSLVQNKRCQIYY</sequence>
<proteinExistence type="predicted"/>
<evidence type="ECO:0000313" key="2">
    <source>
        <dbReference type="Proteomes" id="UP000478052"/>
    </source>
</evidence>
<reference evidence="1 2" key="1">
    <citation type="submission" date="2019-08" db="EMBL/GenBank/DDBJ databases">
        <title>Whole genome of Aphis craccivora.</title>
        <authorList>
            <person name="Voronova N.V."/>
            <person name="Shulinski R.S."/>
            <person name="Bandarenka Y.V."/>
            <person name="Zhorov D.G."/>
            <person name="Warner D."/>
        </authorList>
    </citation>
    <scope>NUCLEOTIDE SEQUENCE [LARGE SCALE GENOMIC DNA]</scope>
    <source>
        <strain evidence="1">180601</strain>
        <tissue evidence="1">Whole Body</tissue>
    </source>
</reference>
<evidence type="ECO:0000313" key="1">
    <source>
        <dbReference type="EMBL" id="KAF0689326.1"/>
    </source>
</evidence>
<dbReference type="EMBL" id="VUJU01016338">
    <property type="protein sequence ID" value="KAF0689326.1"/>
    <property type="molecule type" value="Genomic_DNA"/>
</dbReference>
<dbReference type="PANTHER" id="PTHR45913:SF11">
    <property type="entry name" value="EPM2A-INTERACTING PROTEIN 1"/>
    <property type="match status" value="1"/>
</dbReference>
<accession>A0A6G0VJ12</accession>